<keyword evidence="1" id="KW-0812">Transmembrane</keyword>
<gene>
    <name evidence="2" type="ORF">KMZ29_15390</name>
</gene>
<dbReference type="PANTHER" id="PTHR39087">
    <property type="entry name" value="UPF0104 MEMBRANE PROTEIN MJ1595"/>
    <property type="match status" value="1"/>
</dbReference>
<sequence length="302" mass="32409">MAAAAIYALTHALKNVDYVEVFEAVRRTSAGLVGLALLLVAISYLSLTLYDLLALRTIRRDDVTYRVAALASFTSYPIAHGVGAVALIAPVIRYRIYSHHGLGVFDVANISFLTGLTFWLGNLTALALSLLGEPGAISLIDFLPPAVNRLLAAALLVGVFAFLLWTWLAPRRFGTSRWPVRLPSGPMVLLQIGIGIVDLGAAALAMYVLIPAGMDIGIFHVIAVFIAATLLGFASHAPAGIGVFDAAILVGLGSEHREPLIAALLIFRVWYHLLPFLMALVLFGAVEGWRSWRAKRSLTPAS</sequence>
<dbReference type="EMBL" id="CP076134">
    <property type="protein sequence ID" value="QWG15806.1"/>
    <property type="molecule type" value="Genomic_DNA"/>
</dbReference>
<keyword evidence="1" id="KW-1133">Transmembrane helix</keyword>
<evidence type="ECO:0000313" key="3">
    <source>
        <dbReference type="Proteomes" id="UP000680839"/>
    </source>
</evidence>
<protein>
    <submittedName>
        <fullName evidence="2">UPF0104 family protein</fullName>
    </submittedName>
</protein>
<feature type="transmembrane region" description="Helical" evidence="1">
    <location>
        <begin position="32"/>
        <end position="55"/>
    </location>
</feature>
<proteinExistence type="predicted"/>
<keyword evidence="1" id="KW-0472">Membrane</keyword>
<dbReference type="AlphaFoldDB" id="A0A975NJQ1"/>
<feature type="transmembrane region" description="Helical" evidence="1">
    <location>
        <begin position="217"/>
        <end position="241"/>
    </location>
</feature>
<dbReference type="Proteomes" id="UP000680839">
    <property type="component" value="Chromosome"/>
</dbReference>
<dbReference type="PANTHER" id="PTHR39087:SF2">
    <property type="entry name" value="UPF0104 MEMBRANE PROTEIN MJ1595"/>
    <property type="match status" value="1"/>
</dbReference>
<evidence type="ECO:0000313" key="2">
    <source>
        <dbReference type="EMBL" id="QWG15806.1"/>
    </source>
</evidence>
<accession>A0A975NJQ1</accession>
<feature type="transmembrane region" description="Helical" evidence="1">
    <location>
        <begin position="112"/>
        <end position="130"/>
    </location>
</feature>
<reference evidence="2" key="1">
    <citation type="submission" date="2021-06" db="EMBL/GenBank/DDBJ databases">
        <title>Bradyrhizobium sp. S2-20-1 Genome sequencing.</title>
        <authorList>
            <person name="Jin L."/>
        </authorList>
    </citation>
    <scope>NUCLEOTIDE SEQUENCE</scope>
    <source>
        <strain evidence="2">S2-20-1</strain>
    </source>
</reference>
<feature type="transmembrane region" description="Helical" evidence="1">
    <location>
        <begin position="261"/>
        <end position="286"/>
    </location>
</feature>
<organism evidence="2 3">
    <name type="scientific">Bradyrhizobium sediminis</name>
    <dbReference type="NCBI Taxonomy" id="2840469"/>
    <lineage>
        <taxon>Bacteria</taxon>
        <taxon>Pseudomonadati</taxon>
        <taxon>Pseudomonadota</taxon>
        <taxon>Alphaproteobacteria</taxon>
        <taxon>Hyphomicrobiales</taxon>
        <taxon>Nitrobacteraceae</taxon>
        <taxon>Bradyrhizobium</taxon>
    </lineage>
</organism>
<evidence type="ECO:0000256" key="1">
    <source>
        <dbReference type="SAM" id="Phobius"/>
    </source>
</evidence>
<name>A0A975NJQ1_9BRAD</name>
<feature type="transmembrane region" description="Helical" evidence="1">
    <location>
        <begin position="188"/>
        <end position="210"/>
    </location>
</feature>
<feature type="transmembrane region" description="Helical" evidence="1">
    <location>
        <begin position="67"/>
        <end position="92"/>
    </location>
</feature>
<feature type="transmembrane region" description="Helical" evidence="1">
    <location>
        <begin position="150"/>
        <end position="168"/>
    </location>
</feature>